<comment type="caution">
    <text evidence="3">The sequence shown here is derived from an EMBL/GenBank/DDBJ whole genome shotgun (WGS) entry which is preliminary data.</text>
</comment>
<keyword evidence="1 3" id="KW-0378">Hydrolase</keyword>
<organism evidence="3 4">
    <name type="scientific">Gemmiger gallinarum</name>
    <dbReference type="NCBI Taxonomy" id="2779354"/>
    <lineage>
        <taxon>Bacteria</taxon>
        <taxon>Bacillati</taxon>
        <taxon>Bacillota</taxon>
        <taxon>Clostridia</taxon>
        <taxon>Eubacteriales</taxon>
        <taxon>Gemmiger</taxon>
    </lineage>
</organism>
<dbReference type="Pfam" id="PF04203">
    <property type="entry name" value="Sortase"/>
    <property type="match status" value="1"/>
</dbReference>
<sequence>MKSFQGEKRLLQPPSPWWLVLCIVLLIAGVGFLGAFAYAQYGYVKSSRYYTELSQTSLQSTGEQARSQVDFASLEAVNPDIAAWLEMPALSISLPVVQAQDNDTYLHHSFDGSASPYGCLFFSAASYGGNDLYRVIYGHNMHTGEMFAGLLSYTDEYFYRENPNFTLCTPEGDKTCHIFSCHSVTDGDDLYNTSRTEGDDYNAFIQQLYDASDYVTGVQVPENSKVLTLSTCESSYTSGKDRYVIHAYIEE</sequence>
<dbReference type="Proteomes" id="UP000768567">
    <property type="component" value="Unassembled WGS sequence"/>
</dbReference>
<evidence type="ECO:0000256" key="2">
    <source>
        <dbReference type="SAM" id="Phobius"/>
    </source>
</evidence>
<dbReference type="EC" id="3.4.22.71" evidence="3"/>
<dbReference type="NCBIfam" id="TIGR03064">
    <property type="entry name" value="sortase_srtB"/>
    <property type="match status" value="1"/>
</dbReference>
<dbReference type="RefSeq" id="WP_193500359.1">
    <property type="nucleotide sequence ID" value="NZ_JADCKC010000001.1"/>
</dbReference>
<dbReference type="EMBL" id="JADCKC010000001">
    <property type="protein sequence ID" value="MBE5037106.1"/>
    <property type="molecule type" value="Genomic_DNA"/>
</dbReference>
<feature type="transmembrane region" description="Helical" evidence="2">
    <location>
        <begin position="17"/>
        <end position="39"/>
    </location>
</feature>
<gene>
    <name evidence="3" type="primary">srtB</name>
    <name evidence="3" type="ORF">INF35_04830</name>
</gene>
<keyword evidence="2" id="KW-0472">Membrane</keyword>
<dbReference type="InterPro" id="IPR005754">
    <property type="entry name" value="Sortase"/>
</dbReference>
<dbReference type="CDD" id="cd05826">
    <property type="entry name" value="Sortase_B"/>
    <property type="match status" value="1"/>
</dbReference>
<accession>A0ABR9R1T6</accession>
<dbReference type="InterPro" id="IPR009835">
    <property type="entry name" value="SrtB"/>
</dbReference>
<keyword evidence="4" id="KW-1185">Reference proteome</keyword>
<evidence type="ECO:0000256" key="1">
    <source>
        <dbReference type="ARBA" id="ARBA00022801"/>
    </source>
</evidence>
<evidence type="ECO:0000313" key="4">
    <source>
        <dbReference type="Proteomes" id="UP000768567"/>
    </source>
</evidence>
<dbReference type="SUPFAM" id="SSF63817">
    <property type="entry name" value="Sortase"/>
    <property type="match status" value="1"/>
</dbReference>
<keyword evidence="2" id="KW-1133">Transmembrane helix</keyword>
<dbReference type="Gene3D" id="2.40.260.10">
    <property type="entry name" value="Sortase"/>
    <property type="match status" value="1"/>
</dbReference>
<reference evidence="3 4" key="1">
    <citation type="submission" date="2020-10" db="EMBL/GenBank/DDBJ databases">
        <title>ChiBAC.</title>
        <authorList>
            <person name="Zenner C."/>
            <person name="Hitch T.C.A."/>
            <person name="Clavel T."/>
        </authorList>
    </citation>
    <scope>NUCLEOTIDE SEQUENCE [LARGE SCALE GENOMIC DNA]</scope>
    <source>
        <strain evidence="3 4">DSM 109015</strain>
    </source>
</reference>
<proteinExistence type="predicted"/>
<protein>
    <submittedName>
        <fullName evidence="3">Class B sortase</fullName>
        <ecNumber evidence="3">3.4.22.71</ecNumber>
    </submittedName>
</protein>
<keyword evidence="2" id="KW-0812">Transmembrane</keyword>
<evidence type="ECO:0000313" key="3">
    <source>
        <dbReference type="EMBL" id="MBE5037106.1"/>
    </source>
</evidence>
<dbReference type="GO" id="GO:0016787">
    <property type="term" value="F:hydrolase activity"/>
    <property type="evidence" value="ECO:0007669"/>
    <property type="project" value="UniProtKB-KW"/>
</dbReference>
<dbReference type="InterPro" id="IPR023365">
    <property type="entry name" value="Sortase_dom-sf"/>
</dbReference>
<name>A0ABR9R1T6_9FIRM</name>